<name>A4UGT5_TUPMI</name>
<reference evidence="2" key="1">
    <citation type="journal article" date="2007" name="Genome Res.">
        <title>Using genomic data to unravel the root of the placental mammal phylogeny.</title>
        <authorList>
            <person name="Murphy W.J."/>
            <person name="Pringle T.H."/>
            <person name="Crider T.A."/>
            <person name="Springer M.S."/>
            <person name="Miller W."/>
        </authorList>
    </citation>
    <scope>NUCLEOTIDE SEQUENCE</scope>
</reference>
<dbReference type="Pfam" id="PF00041">
    <property type="entry name" value="fn3"/>
    <property type="match status" value="1"/>
</dbReference>
<organism evidence="2">
    <name type="scientific">Tupaia minor</name>
    <name type="common">Pigmy tree shrew</name>
    <dbReference type="NCBI Taxonomy" id="143289"/>
    <lineage>
        <taxon>Eukaryota</taxon>
        <taxon>Metazoa</taxon>
        <taxon>Chordata</taxon>
        <taxon>Craniata</taxon>
        <taxon>Vertebrata</taxon>
        <taxon>Euteleostomi</taxon>
        <taxon>Mammalia</taxon>
        <taxon>Eutheria</taxon>
        <taxon>Euarchontoglires</taxon>
        <taxon>Scandentia</taxon>
        <taxon>Tupaiidae</taxon>
        <taxon>Tupaia</taxon>
    </lineage>
</organism>
<feature type="non-terminal residue" evidence="2">
    <location>
        <position position="1"/>
    </location>
</feature>
<evidence type="ECO:0000313" key="2">
    <source>
        <dbReference type="EMBL" id="ABO64044.1"/>
    </source>
</evidence>
<dbReference type="EMBL" id="EF122085">
    <property type="protein sequence ID" value="ABO64044.1"/>
    <property type="molecule type" value="Genomic_DNA"/>
</dbReference>
<accession>A4UGT5</accession>
<feature type="domain" description="Fibronectin type-III" evidence="1">
    <location>
        <begin position="3"/>
        <end position="51"/>
    </location>
</feature>
<dbReference type="InterPro" id="IPR003961">
    <property type="entry name" value="FN3_dom"/>
</dbReference>
<dbReference type="Gene3D" id="2.60.40.10">
    <property type="entry name" value="Immunoglobulins"/>
    <property type="match status" value="1"/>
</dbReference>
<proteinExistence type="predicted"/>
<dbReference type="SUPFAM" id="SSF49265">
    <property type="entry name" value="Fibronectin type III"/>
    <property type="match status" value="1"/>
</dbReference>
<dbReference type="InterPro" id="IPR036116">
    <property type="entry name" value="FN3_sf"/>
</dbReference>
<evidence type="ECO:0000259" key="1">
    <source>
        <dbReference type="Pfam" id="PF00041"/>
    </source>
</evidence>
<protein>
    <submittedName>
        <fullName evidence="2">PTPRB</fullName>
    </submittedName>
</protein>
<dbReference type="FunFam" id="2.60.40.10:FF:000369">
    <property type="entry name" value="Protein tyrosine phosphatase, receptor type B"/>
    <property type="match status" value="1"/>
</dbReference>
<dbReference type="AlphaFoldDB" id="A4UGT5"/>
<dbReference type="InterPro" id="IPR013783">
    <property type="entry name" value="Ig-like_fold"/>
</dbReference>
<feature type="non-terminal residue" evidence="2">
    <location>
        <position position="51"/>
    </location>
</feature>
<sequence>DYLSVSWLPAPGDVDNYVVTLSHGSKVVQSLVIAKSVSECAFSSLTPGRLY</sequence>